<dbReference type="EMBL" id="CP011452">
    <property type="protein sequence ID" value="AKH43094.1"/>
    <property type="molecule type" value="Genomic_DNA"/>
</dbReference>
<dbReference type="Pfam" id="PF07238">
    <property type="entry name" value="PilZ"/>
    <property type="match status" value="1"/>
</dbReference>
<dbReference type="SUPFAM" id="SSF141371">
    <property type="entry name" value="PilZ domain-like"/>
    <property type="match status" value="1"/>
</dbReference>
<accession>A0A0F7KU28</accession>
<dbReference type="RefSeq" id="WP_046903737.1">
    <property type="nucleotide sequence ID" value="NZ_CP011452.2"/>
</dbReference>
<dbReference type="KEGG" id="aay:WYH_02060"/>
<proteinExistence type="predicted"/>
<evidence type="ECO:0000313" key="1">
    <source>
        <dbReference type="EMBL" id="AKH43094.1"/>
    </source>
</evidence>
<reference evidence="1" key="1">
    <citation type="submission" date="2015-05" db="EMBL/GenBank/DDBJ databases">
        <title>The complete genome of Altererythrobacter atlanticus strain 26DY36.</title>
        <authorList>
            <person name="Wu Y.-H."/>
            <person name="Cheng H."/>
            <person name="Wu X.-W."/>
        </authorList>
    </citation>
    <scope>NUCLEOTIDE SEQUENCE [LARGE SCALE GENOMIC DNA]</scope>
    <source>
        <strain evidence="1">26DY36</strain>
    </source>
</reference>
<dbReference type="InterPro" id="IPR009875">
    <property type="entry name" value="PilZ_domain"/>
</dbReference>
<sequence>MDERTSKRVVVDVEVEARIDERPCRIFVTDLSTGGCMIEAEDADLVPGDRVMLHFERLVDIGGRIVWLREGVGGVQFHLPLHAAVVERLGFRPGDEWDSDTAQLFDNFGRPLPVPRPPRAIGMRH</sequence>
<evidence type="ECO:0000313" key="2">
    <source>
        <dbReference type="Proteomes" id="UP000034392"/>
    </source>
</evidence>
<dbReference type="PATRIC" id="fig|1267766.3.peg.2083"/>
<dbReference type="Proteomes" id="UP000034392">
    <property type="component" value="Chromosome"/>
</dbReference>
<dbReference type="AlphaFoldDB" id="A0A0F7KU28"/>
<name>A0A0F7KU28_9SPHN</name>
<dbReference type="Gene3D" id="2.40.10.220">
    <property type="entry name" value="predicted glycosyltransferase like domains"/>
    <property type="match status" value="1"/>
</dbReference>
<gene>
    <name evidence="1" type="ORF">WYH_02060</name>
</gene>
<organism evidence="1 2">
    <name type="scientific">Croceibacterium atlanticum</name>
    <dbReference type="NCBI Taxonomy" id="1267766"/>
    <lineage>
        <taxon>Bacteria</taxon>
        <taxon>Pseudomonadati</taxon>
        <taxon>Pseudomonadota</taxon>
        <taxon>Alphaproteobacteria</taxon>
        <taxon>Sphingomonadales</taxon>
        <taxon>Erythrobacteraceae</taxon>
        <taxon>Croceibacterium</taxon>
    </lineage>
</organism>
<keyword evidence="2" id="KW-1185">Reference proteome</keyword>
<protein>
    <submittedName>
        <fullName evidence="1">PilZ domain protein</fullName>
    </submittedName>
</protein>
<dbReference type="GO" id="GO:0035438">
    <property type="term" value="F:cyclic-di-GMP binding"/>
    <property type="evidence" value="ECO:0007669"/>
    <property type="project" value="InterPro"/>
</dbReference>